<feature type="region of interest" description="Disordered" evidence="1">
    <location>
        <begin position="347"/>
        <end position="366"/>
    </location>
</feature>
<name>A0AAU7QVN2_9ACTN</name>
<accession>A0AAU7QVN2</accession>
<dbReference type="RefSeq" id="WP_349876717.1">
    <property type="nucleotide sequence ID" value="NZ_CP157974.1"/>
</dbReference>
<dbReference type="AlphaFoldDB" id="A0AAU7QVN2"/>
<protein>
    <submittedName>
        <fullName evidence="2">Uncharacterized protein</fullName>
    </submittedName>
</protein>
<evidence type="ECO:0000313" key="2">
    <source>
        <dbReference type="EMBL" id="XBT80238.1"/>
    </source>
</evidence>
<evidence type="ECO:0000256" key="1">
    <source>
        <dbReference type="SAM" id="MobiDB-lite"/>
    </source>
</evidence>
<gene>
    <name evidence="2" type="ORF">ABIH81_21650</name>
</gene>
<dbReference type="EMBL" id="CP157974">
    <property type="protein sequence ID" value="XBT80238.1"/>
    <property type="molecule type" value="Genomic_DNA"/>
</dbReference>
<proteinExistence type="predicted"/>
<organism evidence="2">
    <name type="scientific">Micromonospora sp. HUAS YX12</name>
    <dbReference type="NCBI Taxonomy" id="3156396"/>
    <lineage>
        <taxon>Bacteria</taxon>
        <taxon>Bacillati</taxon>
        <taxon>Actinomycetota</taxon>
        <taxon>Actinomycetes</taxon>
        <taxon>Micromonosporales</taxon>
        <taxon>Micromonosporaceae</taxon>
        <taxon>Micromonospora</taxon>
    </lineage>
</organism>
<sequence>MKVPKPRSERASAVSPLPRDMVWLSALHRSVAEGKTLSAADRELIRGRAGEPAGIAAIRYAEMLVDIEVRIAEVTGGKVDDLARLRDELALRREEAVETFRAACHARGAPVSGESPSEPVKAQVVREIARSAFDKAFAEARRRRGEQRAEPSPPTENVWSWLYTHRGESLPELSGEVQRLRKLDRAHFVREAVADVGRWNHDESLAHPAVAEQWAAATEDIVTELVVARRSAEAATRAQEGKSTIARLRRAGESYARGSARCLEAQLTVLEWRSRRPHRDGKTVNGRVDALAEAVDAVRRADPALARQVDRAIKEHKRQCRNPGAKRSHVTCTATIVQAVRERLQPLDQPSPAGTPITAPPVDLPGPTTTPPVDTGCTEADAATDPSTVSACDHPRDTFLCPDLLKEIPTELARMVGVVSIAFTEERFGFAWISEHGELRIGADQALNEHDAWLQAICHAALDLGGELSNVQIVCRDQRAASVATYVVDRQLVPEALGFPVSARTRDLLRALLRRRGKLFATGDDCAERHRGAEAAHRLAVAALAAGRGKGRAAHVKALADKVSEEFQRLADTTNVTTASAPPDGPDDRRPRWTLALGRAQIIGGWCPLPGPLNGMPAAGGRIALTVDHAGSERVESEVLIRQVGPRWELHGVVWPTALLPGTEMTLEWGSADGALTARTHLLHKPQRVDGDTYRHHYNLQVVVRENAPGSESTSKVPDLSDSGWVLRTLRKLGHLSPDGSAVLAEDALVRNCVELGLPPDRSERIRRAVHDLIRDRRITRIPGSLDHEGMPSYPPRRGQEPVDLLRYTPTVTSVTPEHDHRTSDRRSRRDHWVDGFVRRLPAGARASADMIQAHREAVRAAAIVDRPLPDGFTYVRRHRRTR</sequence>
<reference evidence="2" key="1">
    <citation type="submission" date="2024-06" db="EMBL/GenBank/DDBJ databases">
        <title>Micromonospora sp. strain HUAS YX12 genome sequences.</title>
        <authorList>
            <person name="Mo P."/>
        </authorList>
    </citation>
    <scope>NUCLEOTIDE SEQUENCE</scope>
    <source>
        <strain evidence="2">HUAS YX12</strain>
    </source>
</reference>